<dbReference type="PANTHER" id="PTHR35344">
    <property type="entry name" value="GAS VESICLE STRUCTURAL PROTEIN 2-RELATED"/>
    <property type="match status" value="1"/>
</dbReference>
<keyword evidence="5" id="KW-1185">Reference proteome</keyword>
<dbReference type="InterPro" id="IPR000638">
    <property type="entry name" value="Gas-vesicle_GvpA-like"/>
</dbReference>
<dbReference type="Pfam" id="PF00741">
    <property type="entry name" value="Gas_vesicle"/>
    <property type="match status" value="1"/>
</dbReference>
<reference evidence="5" key="1">
    <citation type="journal article" date="2019" name="Int. J. Syst. Evol. Microbiol.">
        <title>The Global Catalogue of Microorganisms (GCM) 10K type strain sequencing project: providing services to taxonomists for standard genome sequencing and annotation.</title>
        <authorList>
            <consortium name="The Broad Institute Genomics Platform"/>
            <consortium name="The Broad Institute Genome Sequencing Center for Infectious Disease"/>
            <person name="Wu L."/>
            <person name="Ma J."/>
        </authorList>
    </citation>
    <scope>NUCLEOTIDE SEQUENCE [LARGE SCALE GENOMIC DNA]</scope>
    <source>
        <strain evidence="5">JCM 32206</strain>
    </source>
</reference>
<dbReference type="InterPro" id="IPR050530">
    <property type="entry name" value="GvpA"/>
</dbReference>
<evidence type="ECO:0000256" key="3">
    <source>
        <dbReference type="ARBA" id="ARBA00035646"/>
    </source>
</evidence>
<evidence type="ECO:0000256" key="2">
    <source>
        <dbReference type="ARBA" id="ARBA00035108"/>
    </source>
</evidence>
<dbReference type="Proteomes" id="UP001501183">
    <property type="component" value="Unassembled WGS sequence"/>
</dbReference>
<name>A0ABP8PKS1_9NOCA</name>
<accession>A0ABP8PKS1</accession>
<evidence type="ECO:0008006" key="6">
    <source>
        <dbReference type="Google" id="ProtNLM"/>
    </source>
</evidence>
<evidence type="ECO:0000256" key="1">
    <source>
        <dbReference type="ARBA" id="ARBA00022987"/>
    </source>
</evidence>
<proteinExistence type="inferred from homology"/>
<dbReference type="RefSeq" id="WP_345351391.1">
    <property type="nucleotide sequence ID" value="NZ_BAABFB010000072.1"/>
</dbReference>
<keyword evidence="1" id="KW-0304">Gas vesicle</keyword>
<dbReference type="EMBL" id="BAABFB010000072">
    <property type="protein sequence ID" value="GAA4488209.1"/>
    <property type="molecule type" value="Genomic_DNA"/>
</dbReference>
<comment type="similarity">
    <text evidence="3">Belongs to the gas vesicle GvpA family.</text>
</comment>
<comment type="caution">
    <text evidence="4">The sequence shown here is derived from an EMBL/GenBank/DDBJ whole genome shotgun (WGS) entry which is preliminary data.</text>
</comment>
<evidence type="ECO:0000313" key="5">
    <source>
        <dbReference type="Proteomes" id="UP001501183"/>
    </source>
</evidence>
<dbReference type="PANTHER" id="PTHR35344:SF4">
    <property type="entry name" value="GAS VESICLE PROTEIN A1"/>
    <property type="match status" value="1"/>
</dbReference>
<protein>
    <recommendedName>
        <fullName evidence="6">Gas vesicle protein GvpA/GvpJ/GvpM family</fullName>
    </recommendedName>
</protein>
<gene>
    <name evidence="4" type="ORF">GCM10023094_47700</name>
</gene>
<evidence type="ECO:0000313" key="4">
    <source>
        <dbReference type="EMBL" id="GAA4488209.1"/>
    </source>
</evidence>
<organism evidence="4 5">
    <name type="scientific">Rhodococcus olei</name>
    <dbReference type="NCBI Taxonomy" id="2161675"/>
    <lineage>
        <taxon>Bacteria</taxon>
        <taxon>Bacillati</taxon>
        <taxon>Actinomycetota</taxon>
        <taxon>Actinomycetes</taxon>
        <taxon>Mycobacteriales</taxon>
        <taxon>Nocardiaceae</taxon>
        <taxon>Rhodococcus</taxon>
    </lineage>
</organism>
<sequence>MTVSSEQGRERRVALVDLLDRVLAGGVVIAGDITLSIADVDLVQVSLRTLISSVRALPASGAVVPSSGGVTHG</sequence>
<comment type="subcellular location">
    <subcellularLocation>
        <location evidence="2">Gas vesicle</location>
    </subcellularLocation>
</comment>